<comment type="caution">
    <text evidence="11">The sequence shown here is derived from an EMBL/GenBank/DDBJ whole genome shotgun (WGS) entry which is preliminary data.</text>
</comment>
<protein>
    <recommendedName>
        <fullName evidence="4 10">4-alpha-glucanotransferase</fullName>
        <ecNumber evidence="3 10">2.4.1.25</ecNumber>
    </recommendedName>
    <alternativeName>
        <fullName evidence="8 10">Amylomaltase</fullName>
    </alternativeName>
    <alternativeName>
        <fullName evidence="9 10">Disproportionating enzyme</fullName>
    </alternativeName>
</protein>
<dbReference type="AlphaFoldDB" id="A0A3E2UCI0"/>
<evidence type="ECO:0000256" key="7">
    <source>
        <dbReference type="ARBA" id="ARBA00023277"/>
    </source>
</evidence>
<evidence type="ECO:0000313" key="12">
    <source>
        <dbReference type="Proteomes" id="UP000260991"/>
    </source>
</evidence>
<dbReference type="NCBIfam" id="TIGR00217">
    <property type="entry name" value="malQ"/>
    <property type="match status" value="1"/>
</dbReference>
<evidence type="ECO:0000256" key="8">
    <source>
        <dbReference type="ARBA" id="ARBA00031423"/>
    </source>
</evidence>
<dbReference type="Gene3D" id="3.20.20.80">
    <property type="entry name" value="Glycosidases"/>
    <property type="match status" value="1"/>
</dbReference>
<dbReference type="PANTHER" id="PTHR32438:SF5">
    <property type="entry name" value="4-ALPHA-GLUCANOTRANSFERASE DPE1, CHLOROPLASTIC_AMYLOPLASTIC"/>
    <property type="match status" value="1"/>
</dbReference>
<dbReference type="GO" id="GO:0004134">
    <property type="term" value="F:4-alpha-glucanotransferase activity"/>
    <property type="evidence" value="ECO:0007669"/>
    <property type="project" value="UniProtKB-EC"/>
</dbReference>
<dbReference type="EMBL" id="QVER01000001">
    <property type="protein sequence ID" value="RGB93905.1"/>
    <property type="molecule type" value="Genomic_DNA"/>
</dbReference>
<name>A0A3E2UCI0_9FIRM</name>
<dbReference type="InterPro" id="IPR017853">
    <property type="entry name" value="GH"/>
</dbReference>
<evidence type="ECO:0000256" key="4">
    <source>
        <dbReference type="ARBA" id="ARBA00020295"/>
    </source>
</evidence>
<accession>A0A3E2UCI0</accession>
<keyword evidence="6 10" id="KW-0808">Transferase</keyword>
<evidence type="ECO:0000256" key="9">
    <source>
        <dbReference type="ARBA" id="ARBA00031501"/>
    </source>
</evidence>
<evidence type="ECO:0000256" key="1">
    <source>
        <dbReference type="ARBA" id="ARBA00000439"/>
    </source>
</evidence>
<organism evidence="11 12">
    <name type="scientific">Faecalibacterium prausnitzii</name>
    <dbReference type="NCBI Taxonomy" id="853"/>
    <lineage>
        <taxon>Bacteria</taxon>
        <taxon>Bacillati</taxon>
        <taxon>Bacillota</taxon>
        <taxon>Clostridia</taxon>
        <taxon>Eubacteriales</taxon>
        <taxon>Oscillospiraceae</taxon>
        <taxon>Faecalibacterium</taxon>
    </lineage>
</organism>
<sequence>MRESGILMPVSSLPGPYGIGCFGAEALKFVDFLAAAGQKIWQLLPLSPTGYGDSPYQSCSAFAGNPYFIDLDALKADGLLTAAQLKAEKWGDDPLSVDYGTLYTSRYKVLRTAYAAWREKYAGLHGCAHYYPDDYYAFALANDSWLNDYALYMALKTANGMKSWTEWPREYRLRDAAALEKFAAEQEEEIGFWKFLQYEFATQWKKVKDYANAKGVKILGDIPIYVSADSVDAWVGGELFELDAQGGFARVAGCPPDYFSADGQLWGNPLYNWPYHKQTGYAWWIRRVRHALGIYDLLRIDHFRGFDTYWAIPAGSSTACTGKWEVGPRMDLFHALEAALGKLPIIAEDLGELFPSVRELLADSTFPGMKVLQFAFSGGDNEYLPHNHVKNSVVYPGTHDNTTLTDWWENAATGKEKASAAAYLHLTPCKPTAKEVAAVKPDAARIALLRAALGSVADRAIIPMSDWLGLGAEAHLNTPGKLGGNWTWRAAEGFDAEPLASRIQAECEVYCRAEAPVEKEAKTSI</sequence>
<keyword evidence="7 10" id="KW-0119">Carbohydrate metabolism</keyword>
<dbReference type="Proteomes" id="UP000260991">
    <property type="component" value="Unassembled WGS sequence"/>
</dbReference>
<reference evidence="11 12" key="1">
    <citation type="submission" date="2018-08" db="EMBL/GenBank/DDBJ databases">
        <title>A genome reference for cultivated species of the human gut microbiota.</title>
        <authorList>
            <person name="Zou Y."/>
            <person name="Xue W."/>
            <person name="Luo G."/>
        </authorList>
    </citation>
    <scope>NUCLEOTIDE SEQUENCE [LARGE SCALE GENOMIC DNA]</scope>
    <source>
        <strain evidence="11 12">AF32-8AC</strain>
    </source>
</reference>
<keyword evidence="5 10" id="KW-0328">Glycosyltransferase</keyword>
<dbReference type="NCBIfam" id="NF011080">
    <property type="entry name" value="PRK14508.1-3"/>
    <property type="match status" value="1"/>
</dbReference>
<evidence type="ECO:0000256" key="6">
    <source>
        <dbReference type="ARBA" id="ARBA00022679"/>
    </source>
</evidence>
<dbReference type="InterPro" id="IPR003385">
    <property type="entry name" value="Glyco_hydro_77"/>
</dbReference>
<evidence type="ECO:0000256" key="2">
    <source>
        <dbReference type="ARBA" id="ARBA00005684"/>
    </source>
</evidence>
<dbReference type="SUPFAM" id="SSF51445">
    <property type="entry name" value="(Trans)glycosidases"/>
    <property type="match status" value="1"/>
</dbReference>
<dbReference type="Pfam" id="PF02446">
    <property type="entry name" value="Glyco_hydro_77"/>
    <property type="match status" value="1"/>
</dbReference>
<evidence type="ECO:0000256" key="3">
    <source>
        <dbReference type="ARBA" id="ARBA00012560"/>
    </source>
</evidence>
<evidence type="ECO:0000256" key="5">
    <source>
        <dbReference type="ARBA" id="ARBA00022676"/>
    </source>
</evidence>
<dbReference type="GO" id="GO:0005975">
    <property type="term" value="P:carbohydrate metabolic process"/>
    <property type="evidence" value="ECO:0007669"/>
    <property type="project" value="InterPro"/>
</dbReference>
<comment type="catalytic activity">
    <reaction evidence="1 10">
        <text>Transfers a segment of a (1-&gt;4)-alpha-D-glucan to a new position in an acceptor, which may be glucose or a (1-&gt;4)-alpha-D-glucan.</text>
        <dbReference type="EC" id="2.4.1.25"/>
    </reaction>
</comment>
<evidence type="ECO:0000256" key="10">
    <source>
        <dbReference type="RuleBase" id="RU361207"/>
    </source>
</evidence>
<dbReference type="EC" id="2.4.1.25" evidence="3 10"/>
<dbReference type="RefSeq" id="WP_158402177.1">
    <property type="nucleotide sequence ID" value="NZ_QVER01000001.1"/>
</dbReference>
<proteinExistence type="inferred from homology"/>
<comment type="similarity">
    <text evidence="2 10">Belongs to the disproportionating enzyme family.</text>
</comment>
<dbReference type="PANTHER" id="PTHR32438">
    <property type="entry name" value="4-ALPHA-GLUCANOTRANSFERASE DPE1, CHLOROPLASTIC/AMYLOPLASTIC"/>
    <property type="match status" value="1"/>
</dbReference>
<evidence type="ECO:0000313" key="11">
    <source>
        <dbReference type="EMBL" id="RGB93905.1"/>
    </source>
</evidence>
<gene>
    <name evidence="11" type="primary">malQ</name>
    <name evidence="11" type="ORF">DWZ46_01515</name>
</gene>